<accession>A0A2H1L8P1</accession>
<dbReference type="Pfam" id="PF19786">
    <property type="entry name" value="DUF6270"/>
    <property type="match status" value="1"/>
</dbReference>
<dbReference type="EMBL" id="FXZM01000022">
    <property type="protein sequence ID" value="SMY13229.1"/>
    <property type="molecule type" value="Genomic_DNA"/>
</dbReference>
<dbReference type="OrthoDB" id="8421922at2"/>
<reference evidence="2" key="1">
    <citation type="submission" date="2017-03" db="EMBL/GenBank/DDBJ databases">
        <authorList>
            <person name="Monnet C."/>
        </authorList>
    </citation>
    <scope>NUCLEOTIDE SEQUENCE [LARGE SCALE GENOMIC DNA]</scope>
    <source>
        <strain evidence="2">SJ5-8</strain>
    </source>
</reference>
<gene>
    <name evidence="1" type="ORF">BJEO58_02841</name>
</gene>
<dbReference type="Proteomes" id="UP000234462">
    <property type="component" value="Unassembled WGS sequence"/>
</dbReference>
<proteinExistence type="predicted"/>
<organism evidence="1 2">
    <name type="scientific">Brevibacterium jeotgali</name>
    <dbReference type="NCBI Taxonomy" id="1262550"/>
    <lineage>
        <taxon>Bacteria</taxon>
        <taxon>Bacillati</taxon>
        <taxon>Actinomycetota</taxon>
        <taxon>Actinomycetes</taxon>
        <taxon>Micrococcales</taxon>
        <taxon>Brevibacteriaceae</taxon>
        <taxon>Brevibacterium</taxon>
    </lineage>
</organism>
<dbReference type="RefSeq" id="WP_101590127.1">
    <property type="nucleotide sequence ID" value="NZ_FXZM01000022.1"/>
</dbReference>
<sequence length="290" mass="32831">MALQNDPPRIDIWGSCVSRDTLEFMPDVEVGAYVARQSAIVSLSPAIDLPVPIDSLESEFQRRMLTGDTVSNAKERVGQPGSSVVLVDLVDERRGVWQFRDNTFLTNSVEAYRTGVDEWADGLGARLIPFGTDEHFDLWKRGFASVAEHITSSGVPIVLLNVAWAEVFEGQMPPRRIMSRVSSVSRRGQRGLRGAVRAFRRERTLRSGIDGFRSAPRSPGDEYVRIAREANEKFERYVSVARDYATVTISRVSDDVRMNKSHRWGIGPYHYSDNDYRSLSRDVRKVLRHK</sequence>
<dbReference type="InterPro" id="IPR046237">
    <property type="entry name" value="DUF6270"/>
</dbReference>
<protein>
    <submittedName>
        <fullName evidence="1">Uncharacterized protein</fullName>
    </submittedName>
</protein>
<evidence type="ECO:0000313" key="1">
    <source>
        <dbReference type="EMBL" id="SMY13229.1"/>
    </source>
</evidence>
<evidence type="ECO:0000313" key="2">
    <source>
        <dbReference type="Proteomes" id="UP000234462"/>
    </source>
</evidence>
<keyword evidence="2" id="KW-1185">Reference proteome</keyword>
<dbReference type="AlphaFoldDB" id="A0A2H1L8P1"/>
<name>A0A2H1L8P1_9MICO</name>